<dbReference type="InterPro" id="IPR036188">
    <property type="entry name" value="FAD/NAD-bd_sf"/>
</dbReference>
<dbReference type="Gene3D" id="3.50.50.60">
    <property type="entry name" value="FAD/NAD(P)-binding domain"/>
    <property type="match status" value="1"/>
</dbReference>
<dbReference type="Pfam" id="PF01593">
    <property type="entry name" value="Amino_oxidase"/>
    <property type="match status" value="1"/>
</dbReference>
<evidence type="ECO:0000256" key="1">
    <source>
        <dbReference type="ARBA" id="ARBA00037217"/>
    </source>
</evidence>
<dbReference type="InterPro" id="IPR002937">
    <property type="entry name" value="Amino_oxidase"/>
</dbReference>
<dbReference type="EMBL" id="CP041765">
    <property type="protein sequence ID" value="QDQ98913.1"/>
    <property type="molecule type" value="Genomic_DNA"/>
</dbReference>
<reference evidence="5 6" key="1">
    <citation type="submission" date="2019-07" db="EMBL/GenBank/DDBJ databases">
        <title>Tomitella cavernea sp. nov., an actinomycete isolated from soil.</title>
        <authorList>
            <person name="Cheng J."/>
        </authorList>
    </citation>
    <scope>NUCLEOTIDE SEQUENCE [LARGE SCALE GENOMIC DNA]</scope>
    <source>
        <strain evidence="5 6">HY188</strain>
    </source>
</reference>
<comment type="function">
    <text evidence="1">Probable oxidoreductase that may play a role as regulator of mitochondrial function.</text>
</comment>
<evidence type="ECO:0000259" key="4">
    <source>
        <dbReference type="Pfam" id="PF01593"/>
    </source>
</evidence>
<dbReference type="SUPFAM" id="SSF51905">
    <property type="entry name" value="FAD/NAD(P)-binding domain"/>
    <property type="match status" value="1"/>
</dbReference>
<organism evidence="5 6">
    <name type="scientific">Tomitella fengzijianii</name>
    <dbReference type="NCBI Taxonomy" id="2597660"/>
    <lineage>
        <taxon>Bacteria</taxon>
        <taxon>Bacillati</taxon>
        <taxon>Actinomycetota</taxon>
        <taxon>Actinomycetes</taxon>
        <taxon>Mycobacteriales</taxon>
        <taxon>Tomitella</taxon>
    </lineage>
</organism>
<evidence type="ECO:0000256" key="3">
    <source>
        <dbReference type="ARBA" id="ARBA00040298"/>
    </source>
</evidence>
<gene>
    <name evidence="5" type="ORF">FO059_01095</name>
</gene>
<evidence type="ECO:0000313" key="6">
    <source>
        <dbReference type="Proteomes" id="UP000317344"/>
    </source>
</evidence>
<reference evidence="5 6" key="2">
    <citation type="submission" date="2019-07" db="EMBL/GenBank/DDBJ databases">
        <authorList>
            <person name="Huang Y."/>
        </authorList>
    </citation>
    <scope>NUCLEOTIDE SEQUENCE [LARGE SCALE GENOMIC DNA]</scope>
    <source>
        <strain evidence="5 6">HY188</strain>
    </source>
</reference>
<evidence type="ECO:0000256" key="2">
    <source>
        <dbReference type="ARBA" id="ARBA00038825"/>
    </source>
</evidence>
<feature type="domain" description="Amine oxidase" evidence="4">
    <location>
        <begin position="1"/>
        <end position="333"/>
    </location>
</feature>
<dbReference type="PANTHER" id="PTHR10668">
    <property type="entry name" value="PHYTOENE DEHYDROGENASE"/>
    <property type="match status" value="1"/>
</dbReference>
<accession>A0A516X7C6</accession>
<name>A0A516X7C6_9ACTN</name>
<proteinExistence type="predicted"/>
<evidence type="ECO:0000313" key="5">
    <source>
        <dbReference type="EMBL" id="QDQ98913.1"/>
    </source>
</evidence>
<dbReference type="Proteomes" id="UP000317344">
    <property type="component" value="Chromosome"/>
</dbReference>
<sequence length="523" mass="54903">MVAAAELAGAGLRVALVDEHDAVGGFIASGELTLPGYTHDAFSSWHPLFVSGGGYAELAADLHRHGLEYRNTDGAVTAAVSERGTAIAWRDPAATADALERPEDRDAYRAMLARMDAWGPTVFGALGTETGTRELLGLAGAAWRRLRGDGLRELARAGAQSGRAFTREHFAGGEVDQLWTPWLLHAGLGPDHASGGIMLPVMAASMHGFGLPVVAGGAAHFVRAFEGLLAERGVDLILGQRAERISVSGGRADAVVVGGRTLRARRAVLASTSTRALYEELLPASAVGKPGAAALARYRPGRAAMQIHLALDSPPAWTDRRLADVPLVHVGNGSDSTGIACAQAEAGLLPAAPTLVVGQQCVLDPVRAPQGGATLWIQLQEVPFRPRADAAGEIDTRGEWTPQVVGAYVDRVLQRLEEHAPGIRGRILGSAVYSPPDLTAANRNAVDGDPYGGAVELDQNLLWRPGSGIGHRTEVDGLFHIGAFTHPGPGLGGGSGHIVAQRLLRGSPADRIRERASALRKRR</sequence>
<protein>
    <recommendedName>
        <fullName evidence="3">Pyridine nucleotide-disulfide oxidoreductase domain-containing protein 2</fullName>
    </recommendedName>
</protein>
<dbReference type="KEGG" id="toy:FO059_01095"/>
<dbReference type="OrthoDB" id="833207at2"/>
<dbReference type="AlphaFoldDB" id="A0A516X7C6"/>
<dbReference type="PANTHER" id="PTHR10668:SF105">
    <property type="entry name" value="DEHYDROGENASE-RELATED"/>
    <property type="match status" value="1"/>
</dbReference>
<comment type="subunit">
    <text evidence="2">Interacts with COX5B; this interaction may contribute to localize PYROXD2 to the inner face of the inner mitochondrial membrane.</text>
</comment>
<dbReference type="GO" id="GO:0016491">
    <property type="term" value="F:oxidoreductase activity"/>
    <property type="evidence" value="ECO:0007669"/>
    <property type="project" value="InterPro"/>
</dbReference>
<keyword evidence="6" id="KW-1185">Reference proteome</keyword>